<keyword evidence="3" id="KW-1185">Reference proteome</keyword>
<reference evidence="3" key="1">
    <citation type="submission" date="2017-10" db="EMBL/GenBank/DDBJ databases">
        <authorList>
            <person name="Gaisin V.A."/>
            <person name="Rysina M.S."/>
            <person name="Grouzdev D.S."/>
        </authorList>
    </citation>
    <scope>NUCLEOTIDE SEQUENCE [LARGE SCALE GENOMIC DNA]</scope>
    <source>
        <strain evidence="3">V1</strain>
    </source>
</reference>
<dbReference type="InterPro" id="IPR000600">
    <property type="entry name" value="ROK"/>
</dbReference>
<accession>A0A317TAC8</accession>
<dbReference type="OrthoDB" id="9810372at2"/>
<dbReference type="AlphaFoldDB" id="A0A317TAC8"/>
<comment type="caution">
    <text evidence="2">The sequence shown here is derived from an EMBL/GenBank/DDBJ whole genome shotgun (WGS) entry which is preliminary data.</text>
</comment>
<organism evidence="2 3">
    <name type="scientific">Prosthecochloris marina</name>
    <dbReference type="NCBI Taxonomy" id="2017681"/>
    <lineage>
        <taxon>Bacteria</taxon>
        <taxon>Pseudomonadati</taxon>
        <taxon>Chlorobiota</taxon>
        <taxon>Chlorobiia</taxon>
        <taxon>Chlorobiales</taxon>
        <taxon>Chlorobiaceae</taxon>
        <taxon>Prosthecochloris</taxon>
    </lineage>
</organism>
<dbReference type="Pfam" id="PF00480">
    <property type="entry name" value="ROK"/>
    <property type="match status" value="1"/>
</dbReference>
<evidence type="ECO:0000256" key="1">
    <source>
        <dbReference type="ARBA" id="ARBA00006479"/>
    </source>
</evidence>
<dbReference type="PANTHER" id="PTHR18964:SF149">
    <property type="entry name" value="BIFUNCTIONAL UDP-N-ACETYLGLUCOSAMINE 2-EPIMERASE_N-ACETYLMANNOSAMINE KINASE"/>
    <property type="match status" value="1"/>
</dbReference>
<dbReference type="EMBL" id="PDNZ01000002">
    <property type="protein sequence ID" value="PWW82767.1"/>
    <property type="molecule type" value="Genomic_DNA"/>
</dbReference>
<protein>
    <submittedName>
        <fullName evidence="2">Sugar kinase</fullName>
    </submittedName>
</protein>
<dbReference type="InterPro" id="IPR043129">
    <property type="entry name" value="ATPase_NBD"/>
</dbReference>
<comment type="similarity">
    <text evidence="1">Belongs to the ROK (NagC/XylR) family.</text>
</comment>
<name>A0A317TAC8_9CHLB</name>
<keyword evidence="2" id="KW-0418">Kinase</keyword>
<sequence length="330" mass="35174">MPRWALGIDLGGTAVKLAVIDENGDVLDHQRHPTRVNAGPEGIVEHIASLGFSMYDRFKKRLDENLFAGIGLGAPGAVDTVKGTLSYPPNLPGWERYPLKSQLQKVLSNEYSLDSSLILENDANIAACGEAVFGAGKVFDDFMMITLGTGVGSGIILDRKLYRGPRGTAGEIGALTVDYDSQSVHVGIRGSVESLIGKKRIVSMGIDMYRCSERNVQAETFHGKDLCDLSPRTLEKAAHHGDAVAKEVWERVGKILGIGLAGVVALMDIRKFVIGGGISGAGDLIFSPAFEQMKAATLPSMHEGMEIVPAALGNKAGVYGAAARCFSFIE</sequence>
<dbReference type="GO" id="GO:0016301">
    <property type="term" value="F:kinase activity"/>
    <property type="evidence" value="ECO:0007669"/>
    <property type="project" value="UniProtKB-KW"/>
</dbReference>
<keyword evidence="2" id="KW-0808">Transferase</keyword>
<dbReference type="RefSeq" id="WP_110022485.1">
    <property type="nucleotide sequence ID" value="NZ_PDNZ01000002.1"/>
</dbReference>
<gene>
    <name evidence="2" type="ORF">CR164_03220</name>
</gene>
<dbReference type="SUPFAM" id="SSF53067">
    <property type="entry name" value="Actin-like ATPase domain"/>
    <property type="match status" value="1"/>
</dbReference>
<evidence type="ECO:0000313" key="3">
    <source>
        <dbReference type="Proteomes" id="UP000246278"/>
    </source>
</evidence>
<dbReference type="Gene3D" id="3.30.420.40">
    <property type="match status" value="2"/>
</dbReference>
<dbReference type="PANTHER" id="PTHR18964">
    <property type="entry name" value="ROK (REPRESSOR, ORF, KINASE) FAMILY"/>
    <property type="match status" value="1"/>
</dbReference>
<proteinExistence type="inferred from homology"/>
<evidence type="ECO:0000313" key="2">
    <source>
        <dbReference type="EMBL" id="PWW82767.1"/>
    </source>
</evidence>
<dbReference type="Proteomes" id="UP000246278">
    <property type="component" value="Unassembled WGS sequence"/>
</dbReference>